<dbReference type="OrthoDB" id="9791756at2"/>
<dbReference type="InterPro" id="IPR036259">
    <property type="entry name" value="MFS_trans_sf"/>
</dbReference>
<keyword evidence="7 8" id="KW-0472">Membrane</keyword>
<dbReference type="NCBIfam" id="TIGR00711">
    <property type="entry name" value="efflux_EmrB"/>
    <property type="match status" value="1"/>
</dbReference>
<feature type="transmembrane region" description="Helical" evidence="8">
    <location>
        <begin position="300"/>
        <end position="322"/>
    </location>
</feature>
<dbReference type="Pfam" id="PF07690">
    <property type="entry name" value="MFS_1"/>
    <property type="match status" value="1"/>
</dbReference>
<dbReference type="InterPro" id="IPR011701">
    <property type="entry name" value="MFS"/>
</dbReference>
<proteinExistence type="inferred from homology"/>
<evidence type="ECO:0000256" key="5">
    <source>
        <dbReference type="ARBA" id="ARBA00022692"/>
    </source>
</evidence>
<keyword evidence="6 8" id="KW-1133">Transmembrane helix</keyword>
<feature type="transmembrane region" description="Helical" evidence="8">
    <location>
        <begin position="329"/>
        <end position="348"/>
    </location>
</feature>
<dbReference type="Gene3D" id="1.20.1250.20">
    <property type="entry name" value="MFS general substrate transporter like domains"/>
    <property type="match status" value="1"/>
</dbReference>
<reference evidence="10 11" key="1">
    <citation type="submission" date="2018-02" db="EMBL/GenBank/DDBJ databases">
        <title>The draft genome of Phyllobacterium myrsinacearum DSM5892.</title>
        <authorList>
            <person name="Li L."/>
            <person name="Liu L."/>
            <person name="Zhang X."/>
            <person name="Wang T."/>
        </authorList>
    </citation>
    <scope>NUCLEOTIDE SEQUENCE [LARGE SCALE GENOMIC DNA]</scope>
    <source>
        <strain evidence="10 11">DSM 5892</strain>
    </source>
</reference>
<sequence length="513" mass="53644">MRNYRRLALILTIYLGTFIATLDISIVNVALPQIQTDLQTSISGLQWVVDIYALCLSAFILSAGPIGDRYGRKLSWLIGVGVFIAGSVICGIAENLTVLLAGRAVQGVAGALLIPGALSILVHAFPDKRERAHIIGGWTSFSAISLVVGPILGGILVETAGWASIFFINVPIGLFAILIGTWAINESAHPDHAAFDPLGQIASMLALGLLTFGLITAGEAGWKSGHTLFPLLGAAIAFVFFLAVEHRVERPLLPLGLFRNAEFSMMNAIAFMIGFSTFNNVFFLSLFFQRAQGLSPAETGWRMAPEFVAMGAVSILSGYLCSRLGTRQVIVTGGTVIAASLLLMGLFAGGISYLYLAFLLAGLGIGIGLVVPASSAALMASVPAERSGMASATMNTLRQAGMTIGIALLGSIMGSQALRSLTARLEETGIGNAADIAEAAIIRHDLTGGGLPGNSLGQLANRAFAEGIERAMLVAGAIAVIVTLAFVWTHYVKQPIRSSSPGQAAAETDTIST</sequence>
<evidence type="ECO:0000256" key="1">
    <source>
        <dbReference type="ARBA" id="ARBA00004651"/>
    </source>
</evidence>
<evidence type="ECO:0000256" key="8">
    <source>
        <dbReference type="SAM" id="Phobius"/>
    </source>
</evidence>
<feature type="transmembrane region" description="Helical" evidence="8">
    <location>
        <begin position="197"/>
        <end position="215"/>
    </location>
</feature>
<feature type="transmembrane region" description="Helical" evidence="8">
    <location>
        <begin position="74"/>
        <end position="94"/>
    </location>
</feature>
<evidence type="ECO:0000313" key="11">
    <source>
        <dbReference type="Proteomes" id="UP000238563"/>
    </source>
</evidence>
<evidence type="ECO:0000259" key="9">
    <source>
        <dbReference type="PROSITE" id="PS50850"/>
    </source>
</evidence>
<feature type="transmembrane region" description="Helical" evidence="8">
    <location>
        <begin position="354"/>
        <end position="379"/>
    </location>
</feature>
<feature type="domain" description="Major facilitator superfamily (MFS) profile" evidence="9">
    <location>
        <begin position="9"/>
        <end position="494"/>
    </location>
</feature>
<dbReference type="SUPFAM" id="SSF103473">
    <property type="entry name" value="MFS general substrate transporter"/>
    <property type="match status" value="1"/>
</dbReference>
<feature type="transmembrane region" description="Helical" evidence="8">
    <location>
        <begin position="227"/>
        <end position="244"/>
    </location>
</feature>
<evidence type="ECO:0000256" key="6">
    <source>
        <dbReference type="ARBA" id="ARBA00022989"/>
    </source>
</evidence>
<keyword evidence="11" id="KW-1185">Reference proteome</keyword>
<dbReference type="Gene3D" id="1.20.1720.10">
    <property type="entry name" value="Multidrug resistance protein D"/>
    <property type="match status" value="1"/>
</dbReference>
<feature type="transmembrane region" description="Helical" evidence="8">
    <location>
        <begin position="100"/>
        <end position="122"/>
    </location>
</feature>
<evidence type="ECO:0000256" key="3">
    <source>
        <dbReference type="ARBA" id="ARBA00022448"/>
    </source>
</evidence>
<feature type="transmembrane region" description="Helical" evidence="8">
    <location>
        <begin position="471"/>
        <end position="491"/>
    </location>
</feature>
<gene>
    <name evidence="10" type="ORF">C5750_17175</name>
</gene>
<comment type="similarity">
    <text evidence="2">Belongs to the major facilitator superfamily. EmrB family.</text>
</comment>
<comment type="caution">
    <text evidence="10">The sequence shown here is derived from an EMBL/GenBank/DDBJ whole genome shotgun (WGS) entry which is preliminary data.</text>
</comment>
<keyword evidence="3" id="KW-0813">Transport</keyword>
<dbReference type="PANTHER" id="PTHR42718">
    <property type="entry name" value="MAJOR FACILITATOR SUPERFAMILY MULTIDRUG TRANSPORTER MFSC"/>
    <property type="match status" value="1"/>
</dbReference>
<dbReference type="InterPro" id="IPR020846">
    <property type="entry name" value="MFS_dom"/>
</dbReference>
<dbReference type="GO" id="GO:0022857">
    <property type="term" value="F:transmembrane transporter activity"/>
    <property type="evidence" value="ECO:0007669"/>
    <property type="project" value="InterPro"/>
</dbReference>
<evidence type="ECO:0000256" key="7">
    <source>
        <dbReference type="ARBA" id="ARBA00023136"/>
    </source>
</evidence>
<feature type="transmembrane region" description="Helical" evidence="8">
    <location>
        <begin position="134"/>
        <end position="156"/>
    </location>
</feature>
<dbReference type="GO" id="GO:0005886">
    <property type="term" value="C:plasma membrane"/>
    <property type="evidence" value="ECO:0007669"/>
    <property type="project" value="UniProtKB-SubCell"/>
</dbReference>
<keyword evidence="4" id="KW-1003">Cell membrane</keyword>
<organism evidence="10 11">
    <name type="scientific">Phyllobacterium myrsinacearum</name>
    <dbReference type="NCBI Taxonomy" id="28101"/>
    <lineage>
        <taxon>Bacteria</taxon>
        <taxon>Pseudomonadati</taxon>
        <taxon>Pseudomonadota</taxon>
        <taxon>Alphaproteobacteria</taxon>
        <taxon>Hyphomicrobiales</taxon>
        <taxon>Phyllobacteriaceae</taxon>
        <taxon>Phyllobacterium</taxon>
    </lineage>
</organism>
<dbReference type="CDD" id="cd17321">
    <property type="entry name" value="MFS_MMR_MDR_like"/>
    <property type="match status" value="1"/>
</dbReference>
<dbReference type="Proteomes" id="UP000238563">
    <property type="component" value="Unassembled WGS sequence"/>
</dbReference>
<dbReference type="PROSITE" id="PS50850">
    <property type="entry name" value="MFS"/>
    <property type="match status" value="1"/>
</dbReference>
<evidence type="ECO:0000313" key="10">
    <source>
        <dbReference type="EMBL" id="PRD51591.1"/>
    </source>
</evidence>
<keyword evidence="5 8" id="KW-0812">Transmembrane</keyword>
<dbReference type="AlphaFoldDB" id="A0A2S9JF89"/>
<evidence type="ECO:0000256" key="4">
    <source>
        <dbReference type="ARBA" id="ARBA00022475"/>
    </source>
</evidence>
<name>A0A2S9JF89_9HYPH</name>
<comment type="subcellular location">
    <subcellularLocation>
        <location evidence="1">Cell membrane</location>
        <topology evidence="1">Multi-pass membrane protein</topology>
    </subcellularLocation>
</comment>
<protein>
    <submittedName>
        <fullName evidence="10">MFS transporter</fullName>
    </submittedName>
</protein>
<feature type="transmembrane region" description="Helical" evidence="8">
    <location>
        <begin position="162"/>
        <end position="185"/>
    </location>
</feature>
<feature type="transmembrane region" description="Helical" evidence="8">
    <location>
        <begin position="7"/>
        <end position="31"/>
    </location>
</feature>
<dbReference type="EMBL" id="PVBT01000005">
    <property type="protein sequence ID" value="PRD51591.1"/>
    <property type="molecule type" value="Genomic_DNA"/>
</dbReference>
<dbReference type="RefSeq" id="WP_105735148.1">
    <property type="nucleotide sequence ID" value="NZ_PVBT01000005.1"/>
</dbReference>
<feature type="transmembrane region" description="Helical" evidence="8">
    <location>
        <begin position="265"/>
        <end position="288"/>
    </location>
</feature>
<evidence type="ECO:0000256" key="2">
    <source>
        <dbReference type="ARBA" id="ARBA00008537"/>
    </source>
</evidence>
<accession>A0A2S9JF89</accession>
<dbReference type="PANTHER" id="PTHR42718:SF9">
    <property type="entry name" value="MAJOR FACILITATOR SUPERFAMILY MULTIDRUG TRANSPORTER MFSC"/>
    <property type="match status" value="1"/>
</dbReference>
<dbReference type="InterPro" id="IPR004638">
    <property type="entry name" value="EmrB-like"/>
</dbReference>